<dbReference type="Proteomes" id="UP000013209">
    <property type="component" value="Unassembled WGS sequence"/>
</dbReference>
<dbReference type="EMBL" id="APPH01000010">
    <property type="protein sequence ID" value="ENV08991.1"/>
    <property type="molecule type" value="Genomic_DNA"/>
</dbReference>
<evidence type="ECO:0000313" key="2">
    <source>
        <dbReference type="EMBL" id="ENV08991.1"/>
    </source>
</evidence>
<reference evidence="2 3" key="1">
    <citation type="submission" date="2013-02" db="EMBL/GenBank/DDBJ databases">
        <title>The Genome Sequence of Acinetobacter sp. CIP 56.2.</title>
        <authorList>
            <consortium name="The Broad Institute Genome Sequencing Platform"/>
            <consortium name="The Broad Institute Genome Sequencing Center for Infectious Disease"/>
            <person name="Cerqueira G."/>
            <person name="Feldgarden M."/>
            <person name="Courvalin P."/>
            <person name="Perichon B."/>
            <person name="Grillot-Courvalin C."/>
            <person name="Clermont D."/>
            <person name="Rocha E."/>
            <person name="Yoon E.-J."/>
            <person name="Nemec A."/>
            <person name="Walker B."/>
            <person name="Young S.K."/>
            <person name="Zeng Q."/>
            <person name="Gargeya S."/>
            <person name="Fitzgerald M."/>
            <person name="Haas B."/>
            <person name="Abouelleil A."/>
            <person name="Alvarado L."/>
            <person name="Arachchi H.M."/>
            <person name="Berlin A.M."/>
            <person name="Chapman S.B."/>
            <person name="Dewar J."/>
            <person name="Goldberg J."/>
            <person name="Griggs A."/>
            <person name="Gujja S."/>
            <person name="Hansen M."/>
            <person name="Howarth C."/>
            <person name="Imamovic A."/>
            <person name="Larimer J."/>
            <person name="McCowan C."/>
            <person name="Murphy C."/>
            <person name="Neiman D."/>
            <person name="Pearson M."/>
            <person name="Priest M."/>
            <person name="Roberts A."/>
            <person name="Saif S."/>
            <person name="Shea T."/>
            <person name="Sisk P."/>
            <person name="Sykes S."/>
            <person name="Wortman J."/>
            <person name="Nusbaum C."/>
            <person name="Birren B."/>
        </authorList>
    </citation>
    <scope>NUCLEOTIDE SEQUENCE [LARGE SCALE GENOMIC DNA]</scope>
    <source>
        <strain evidence="2 3">CIP 56.2</strain>
    </source>
</reference>
<evidence type="ECO:0000256" key="1">
    <source>
        <dbReference type="SAM" id="Coils"/>
    </source>
</evidence>
<keyword evidence="1" id="KW-0175">Coiled coil</keyword>
<comment type="caution">
    <text evidence="2">The sequence shown here is derived from an EMBL/GenBank/DDBJ whole genome shotgun (WGS) entry which is preliminary data.</text>
</comment>
<organism evidence="2 3">
    <name type="scientific">Acinetobacter higginsii</name>
    <dbReference type="NCBI Taxonomy" id="70347"/>
    <lineage>
        <taxon>Bacteria</taxon>
        <taxon>Pseudomonadati</taxon>
        <taxon>Pseudomonadota</taxon>
        <taxon>Gammaproteobacteria</taxon>
        <taxon>Moraxellales</taxon>
        <taxon>Moraxellaceae</taxon>
        <taxon>Acinetobacter</taxon>
    </lineage>
</organism>
<sequence length="446" mass="49583">MATNWSAILSNANSLADILMILRKVLASLDTKVDITTIDEAIEEINALKDDVEAQIKHFNEVLEQIRADLDGAIEGLAEAIEIAAAAGAGANGWTDLLIVTEDGRTQRALNRDFIERFKTIPYENQLWQGALTAWQMGHALSVDTTQRKQIPAGITHARAGFADGTTIFHVNGTYEQDAMRIQRNATTTSTAEHTFVINLSFDEAKYLFGNTCCLAWYMFKGSDYQATDINVKILGSDELEQPILRPDGLYSNSNTVIKSEDFNIESRDQDNPFSLVFALPSHFTQIAVLFTIKFINEVAGANDYLEFEGIQLTQTNKYVRTLKLQKYDIMQKALSRYQTTYPYGAPRGVQTEQGAIQMIALNSNINWAFAQNIKFSPVMLMAPQFLFQSPTSGTESRFLDKSADPPININGLAYNLSESGVTITNSVAAVAGHRYLCHWTAQVIF</sequence>
<dbReference type="PATRIC" id="fig|1144672.3.peg.2529"/>
<dbReference type="AlphaFoldDB" id="N8WAQ0"/>
<dbReference type="STRING" id="1144672.F966_02636"/>
<proteinExistence type="predicted"/>
<evidence type="ECO:0000313" key="3">
    <source>
        <dbReference type="Proteomes" id="UP000013209"/>
    </source>
</evidence>
<name>N8WAQ0_9GAMM</name>
<dbReference type="RefSeq" id="WP_004805861.1">
    <property type="nucleotide sequence ID" value="NZ_KB849440.1"/>
</dbReference>
<gene>
    <name evidence="2" type="ORF">F966_02636</name>
</gene>
<dbReference type="HOGENOM" id="CLU_613432_0_0_6"/>
<accession>N8WAQ0</accession>
<protein>
    <submittedName>
        <fullName evidence="2">Uncharacterized protein</fullName>
    </submittedName>
</protein>
<feature type="coiled-coil region" evidence="1">
    <location>
        <begin position="38"/>
        <end position="69"/>
    </location>
</feature>